<gene>
    <name evidence="9" type="ORF">F53441_8904</name>
</gene>
<comment type="caution">
    <text evidence="9">The sequence shown here is derived from an EMBL/GenBank/DDBJ whole genome shotgun (WGS) entry which is preliminary data.</text>
</comment>
<evidence type="ECO:0000256" key="6">
    <source>
        <dbReference type="SAM" id="MobiDB-lite"/>
    </source>
</evidence>
<keyword evidence="3 7" id="KW-0812">Transmembrane</keyword>
<evidence type="ECO:0000313" key="9">
    <source>
        <dbReference type="EMBL" id="KAF4447577.1"/>
    </source>
</evidence>
<feature type="transmembrane region" description="Helical" evidence="7">
    <location>
        <begin position="309"/>
        <end position="326"/>
    </location>
</feature>
<feature type="transmembrane region" description="Helical" evidence="7">
    <location>
        <begin position="110"/>
        <end position="128"/>
    </location>
</feature>
<dbReference type="OrthoDB" id="4139357at2759"/>
<keyword evidence="5 7" id="KW-0472">Membrane</keyword>
<keyword evidence="2" id="KW-0813">Transport</keyword>
<dbReference type="InterPro" id="IPR036259">
    <property type="entry name" value="MFS_trans_sf"/>
</dbReference>
<dbReference type="Gene3D" id="1.20.1250.20">
    <property type="entry name" value="MFS general substrate transporter like domains"/>
    <property type="match status" value="1"/>
</dbReference>
<dbReference type="Pfam" id="PF06609">
    <property type="entry name" value="TRI12"/>
    <property type="match status" value="1"/>
</dbReference>
<feature type="domain" description="Major facilitator superfamily (MFS) profile" evidence="8">
    <location>
        <begin position="45"/>
        <end position="552"/>
    </location>
</feature>
<evidence type="ECO:0000256" key="1">
    <source>
        <dbReference type="ARBA" id="ARBA00004141"/>
    </source>
</evidence>
<feature type="transmembrane region" description="Helical" evidence="7">
    <location>
        <begin position="79"/>
        <end position="98"/>
    </location>
</feature>
<dbReference type="SUPFAM" id="SSF103473">
    <property type="entry name" value="MFS general substrate transporter"/>
    <property type="match status" value="1"/>
</dbReference>
<feature type="transmembrane region" description="Helical" evidence="7">
    <location>
        <begin position="528"/>
        <end position="546"/>
    </location>
</feature>
<proteinExistence type="predicted"/>
<protein>
    <submittedName>
        <fullName evidence="9">Trichothecene efflux pump</fullName>
    </submittedName>
</protein>
<dbReference type="EMBL" id="JAADJG010000391">
    <property type="protein sequence ID" value="KAF4447577.1"/>
    <property type="molecule type" value="Genomic_DNA"/>
</dbReference>
<organism evidence="9 10">
    <name type="scientific">Fusarium austroafricanum</name>
    <dbReference type="NCBI Taxonomy" id="2364996"/>
    <lineage>
        <taxon>Eukaryota</taxon>
        <taxon>Fungi</taxon>
        <taxon>Dikarya</taxon>
        <taxon>Ascomycota</taxon>
        <taxon>Pezizomycotina</taxon>
        <taxon>Sordariomycetes</taxon>
        <taxon>Hypocreomycetidae</taxon>
        <taxon>Hypocreales</taxon>
        <taxon>Nectriaceae</taxon>
        <taxon>Fusarium</taxon>
        <taxon>Fusarium concolor species complex</taxon>
    </lineage>
</organism>
<feature type="transmembrane region" description="Helical" evidence="7">
    <location>
        <begin position="165"/>
        <end position="187"/>
    </location>
</feature>
<accession>A0A8H4KAA1</accession>
<sequence length="587" mass="61930">MHPDTPKTSDNGASAEEVEKAVAQLHSDQDTDGSDFKMTWQKWLAMASFQLGYMSDVFVLSMASSILQEINRDIGPDANFAWMATAQILGAAVISPTIGRLSDIFGRRNFLIIGNIIGAIGCAVAATAQKVNTVIGASAVIGMGSAMHQLAWSCLAELVPKKSRFFALGVFQSTLAPSSAFAPVIAYSMIKAGSWRGAYWLPFGLDLAGLVLVFFFYKPVNQYILVQGKTRWQQFLGLDWVGNFLLVAGLVLLLVGISLGGNRYPWASGAPITMIIVGALLLVALGFWERFARLEAPIFPREIFANIRGFTVILAGVFLLGMLYYSTAVLWPQQVAMLYTQDIISIGWYSSTTGAAGSIIGPIGGYLFTKIGHARWVLTGTILALATVSGAQAVVTPGSYVASTILTALIGGLVACATIASTSMIQLGVPHHFIGIATGLAITCRSVGGSIGTTIYSTVLSSRFRSYLASKAAKPLAMAGVDPKAIGGILTALLSGNPNDPALEGVSPDILAIAGKGIKSAFASALRAVYLISIAFGAVAVICVAFSKDVDHLMTKEVNIRLAADQSPKDNSVKRAPPSEPHAAQAQ</sequence>
<feature type="transmembrane region" description="Helical" evidence="7">
    <location>
        <begin position="400"/>
        <end position="421"/>
    </location>
</feature>
<feature type="transmembrane region" description="Helical" evidence="7">
    <location>
        <begin position="238"/>
        <end position="260"/>
    </location>
</feature>
<evidence type="ECO:0000256" key="2">
    <source>
        <dbReference type="ARBA" id="ARBA00022448"/>
    </source>
</evidence>
<feature type="region of interest" description="Disordered" evidence="6">
    <location>
        <begin position="565"/>
        <end position="587"/>
    </location>
</feature>
<feature type="transmembrane region" description="Helical" evidence="7">
    <location>
        <begin position="199"/>
        <end position="217"/>
    </location>
</feature>
<feature type="transmembrane region" description="Helical" evidence="7">
    <location>
        <begin position="346"/>
        <end position="369"/>
    </location>
</feature>
<feature type="transmembrane region" description="Helical" evidence="7">
    <location>
        <begin position="433"/>
        <end position="456"/>
    </location>
</feature>
<feature type="transmembrane region" description="Helical" evidence="7">
    <location>
        <begin position="266"/>
        <end position="288"/>
    </location>
</feature>
<dbReference type="PANTHER" id="PTHR23501">
    <property type="entry name" value="MAJOR FACILITATOR SUPERFAMILY"/>
    <property type="match status" value="1"/>
</dbReference>
<dbReference type="Proteomes" id="UP000605986">
    <property type="component" value="Unassembled WGS sequence"/>
</dbReference>
<evidence type="ECO:0000259" key="8">
    <source>
        <dbReference type="PROSITE" id="PS50850"/>
    </source>
</evidence>
<reference evidence="9" key="1">
    <citation type="submission" date="2020-01" db="EMBL/GenBank/DDBJ databases">
        <title>Identification and distribution of gene clusters putatively required for synthesis of sphingolipid metabolism inhibitors in phylogenetically diverse species of the filamentous fungus Fusarium.</title>
        <authorList>
            <person name="Kim H.-S."/>
            <person name="Busman M."/>
            <person name="Brown D.W."/>
            <person name="Divon H."/>
            <person name="Uhlig S."/>
            <person name="Proctor R.H."/>
        </authorList>
    </citation>
    <scope>NUCLEOTIDE SEQUENCE</scope>
    <source>
        <strain evidence="9">NRRL 53441</strain>
    </source>
</reference>
<evidence type="ECO:0000313" key="10">
    <source>
        <dbReference type="Proteomes" id="UP000605986"/>
    </source>
</evidence>
<evidence type="ECO:0000256" key="7">
    <source>
        <dbReference type="SAM" id="Phobius"/>
    </source>
</evidence>
<dbReference type="InterPro" id="IPR005829">
    <property type="entry name" value="Sugar_transporter_CS"/>
</dbReference>
<evidence type="ECO:0000256" key="3">
    <source>
        <dbReference type="ARBA" id="ARBA00022692"/>
    </source>
</evidence>
<keyword evidence="10" id="KW-1185">Reference proteome</keyword>
<dbReference type="AlphaFoldDB" id="A0A8H4KAA1"/>
<feature type="transmembrane region" description="Helical" evidence="7">
    <location>
        <begin position="376"/>
        <end position="394"/>
    </location>
</feature>
<feature type="transmembrane region" description="Helical" evidence="7">
    <location>
        <begin position="134"/>
        <end position="153"/>
    </location>
</feature>
<dbReference type="InterPro" id="IPR010573">
    <property type="entry name" value="MFS_Str1/Tri12-like"/>
</dbReference>
<dbReference type="PROSITE" id="PS50850">
    <property type="entry name" value="MFS"/>
    <property type="match status" value="1"/>
</dbReference>
<dbReference type="PROSITE" id="PS00216">
    <property type="entry name" value="SUGAR_TRANSPORT_1"/>
    <property type="match status" value="1"/>
</dbReference>
<dbReference type="PANTHER" id="PTHR23501:SF109">
    <property type="entry name" value="MAJOR FACILITATOR SUPERFAMILY (MFS) PROFILE DOMAIN-CONTAINING PROTEIN-RELATED"/>
    <property type="match status" value="1"/>
</dbReference>
<dbReference type="GO" id="GO:0005886">
    <property type="term" value="C:plasma membrane"/>
    <property type="evidence" value="ECO:0007669"/>
    <property type="project" value="TreeGrafter"/>
</dbReference>
<evidence type="ECO:0000256" key="5">
    <source>
        <dbReference type="ARBA" id="ARBA00023136"/>
    </source>
</evidence>
<keyword evidence="4 7" id="KW-1133">Transmembrane helix</keyword>
<dbReference type="InterPro" id="IPR020846">
    <property type="entry name" value="MFS_dom"/>
</dbReference>
<feature type="transmembrane region" description="Helical" evidence="7">
    <location>
        <begin position="43"/>
        <end position="67"/>
    </location>
</feature>
<name>A0A8H4KAA1_9HYPO</name>
<dbReference type="GO" id="GO:0022857">
    <property type="term" value="F:transmembrane transporter activity"/>
    <property type="evidence" value="ECO:0007669"/>
    <property type="project" value="InterPro"/>
</dbReference>
<comment type="subcellular location">
    <subcellularLocation>
        <location evidence="1">Membrane</location>
        <topology evidence="1">Multi-pass membrane protein</topology>
    </subcellularLocation>
</comment>
<evidence type="ECO:0000256" key="4">
    <source>
        <dbReference type="ARBA" id="ARBA00022989"/>
    </source>
</evidence>